<name>D3RUT3_ALLVD</name>
<evidence type="ECO:0000259" key="2">
    <source>
        <dbReference type="Pfam" id="PF03413"/>
    </source>
</evidence>
<keyword evidence="1" id="KW-0812">Transmembrane</keyword>
<sequence length="116" mass="12954">MVNHLVNEALVITMTPVAHLSCLLLISALTFNVSVLADHLDHDSVKRLRDDGRILSMSEVMRRAARIRPGQLLEAELDRDDGRYVYEILILDATGRVHELELDAASGVLIESSYDD</sequence>
<dbReference type="Gene3D" id="3.10.450.40">
    <property type="match status" value="1"/>
</dbReference>
<organism evidence="3 4">
    <name type="scientific">Allochromatium vinosum (strain ATCC 17899 / DSM 180 / NBRC 103801 / NCIMB 10441 / D)</name>
    <name type="common">Chromatium vinosum</name>
    <dbReference type="NCBI Taxonomy" id="572477"/>
    <lineage>
        <taxon>Bacteria</taxon>
        <taxon>Pseudomonadati</taxon>
        <taxon>Pseudomonadota</taxon>
        <taxon>Gammaproteobacteria</taxon>
        <taxon>Chromatiales</taxon>
        <taxon>Chromatiaceae</taxon>
        <taxon>Allochromatium</taxon>
    </lineage>
</organism>
<dbReference type="KEGG" id="alv:Alvin_0010"/>
<dbReference type="AlphaFoldDB" id="D3RUT3"/>
<feature type="domain" description="PepSY" evidence="2">
    <location>
        <begin position="55"/>
        <end position="111"/>
    </location>
</feature>
<evidence type="ECO:0000256" key="1">
    <source>
        <dbReference type="SAM" id="Phobius"/>
    </source>
</evidence>
<reference evidence="3 4" key="1">
    <citation type="journal article" date="2011" name="Stand. Genomic Sci.">
        <title>Complete genome sequence of Allochromatium vinosum DSM 180(T).</title>
        <authorList>
            <person name="Weissgerber T."/>
            <person name="Zigann R."/>
            <person name="Bruce D."/>
            <person name="Chang Y.J."/>
            <person name="Detter J.C."/>
            <person name="Han C."/>
            <person name="Hauser L."/>
            <person name="Jeffries C.D."/>
            <person name="Land M."/>
            <person name="Munk A.C."/>
            <person name="Tapia R."/>
            <person name="Dahl C."/>
        </authorList>
    </citation>
    <scope>NUCLEOTIDE SEQUENCE [LARGE SCALE GENOMIC DNA]</scope>
    <source>
        <strain evidence="4">ATCC 17899 / DSM 180 / NBRC 103801 / NCIMB 10441 / D</strain>
    </source>
</reference>
<evidence type="ECO:0000313" key="3">
    <source>
        <dbReference type="EMBL" id="ADC60982.1"/>
    </source>
</evidence>
<dbReference type="RefSeq" id="WP_012969258.1">
    <property type="nucleotide sequence ID" value="NC_013851.1"/>
</dbReference>
<dbReference type="STRING" id="572477.Alvin_0010"/>
<proteinExistence type="predicted"/>
<dbReference type="eggNOG" id="COG3212">
    <property type="taxonomic scope" value="Bacteria"/>
</dbReference>
<dbReference type="InterPro" id="IPR025711">
    <property type="entry name" value="PepSY"/>
</dbReference>
<protein>
    <submittedName>
        <fullName evidence="3">Membrane protein-like protein</fullName>
    </submittedName>
</protein>
<keyword evidence="4" id="KW-1185">Reference proteome</keyword>
<accession>D3RUT3</accession>
<keyword evidence="1" id="KW-0472">Membrane</keyword>
<gene>
    <name evidence="3" type="ordered locus">Alvin_0010</name>
</gene>
<evidence type="ECO:0000313" key="4">
    <source>
        <dbReference type="Proteomes" id="UP000001441"/>
    </source>
</evidence>
<dbReference type="HOGENOM" id="CLU_143489_5_0_6"/>
<keyword evidence="1" id="KW-1133">Transmembrane helix</keyword>
<dbReference type="Proteomes" id="UP000001441">
    <property type="component" value="Chromosome"/>
</dbReference>
<feature type="transmembrane region" description="Helical" evidence="1">
    <location>
        <begin position="17"/>
        <end position="37"/>
    </location>
</feature>
<dbReference type="Pfam" id="PF03413">
    <property type="entry name" value="PepSY"/>
    <property type="match status" value="1"/>
</dbReference>
<dbReference type="EMBL" id="CP001896">
    <property type="protein sequence ID" value="ADC60982.1"/>
    <property type="molecule type" value="Genomic_DNA"/>
</dbReference>